<proteinExistence type="predicted"/>
<feature type="domain" description="Calcineurin-like phosphoesterase" evidence="2">
    <location>
        <begin position="45"/>
        <end position="238"/>
    </location>
</feature>
<sequence length="275" mass="29953">MRRLFRPSPPARDRRPDPPGPSHAPPRRPLPADPFEDRRVPSGKRIYAIGDIHGCADPFERLIDMIARDARGLSCRETAIVLLGDFVDRGPDSARVLDLVKLLQDSALEVHAIMGNHEEVLLTLLDHPTEEVARFFARIGGRETLASYGVALPGSGDETHAIIDAVGAIPADHRALLRGLCACAEFGDVFFTHAGIDPALALGQQDAATMRWIREPFIGSQQRFEKLVVHGHTITPGIDLAPGRVGIDTGAFRTGVLTALVLEDERHWSLQTGIA</sequence>
<protein>
    <submittedName>
        <fullName evidence="3">Metallophosphoesterase family protein</fullName>
        <ecNumber evidence="3">3.1.-.-</ecNumber>
    </submittedName>
</protein>
<dbReference type="InterPro" id="IPR050126">
    <property type="entry name" value="Ap4A_hydrolase"/>
</dbReference>
<dbReference type="GO" id="GO:0016787">
    <property type="term" value="F:hydrolase activity"/>
    <property type="evidence" value="ECO:0007669"/>
    <property type="project" value="UniProtKB-KW"/>
</dbReference>
<reference evidence="3 4" key="1">
    <citation type="submission" date="2024-09" db="EMBL/GenBank/DDBJ databases">
        <authorList>
            <person name="Sun Q."/>
            <person name="Mori K."/>
        </authorList>
    </citation>
    <scope>NUCLEOTIDE SEQUENCE [LARGE SCALE GENOMIC DNA]</scope>
    <source>
        <strain evidence="3 4">CICC 11035S</strain>
    </source>
</reference>
<feature type="compositionally biased region" description="Pro residues" evidence="1">
    <location>
        <begin position="18"/>
        <end position="32"/>
    </location>
</feature>
<dbReference type="SUPFAM" id="SSF56300">
    <property type="entry name" value="Metallo-dependent phosphatases"/>
    <property type="match status" value="1"/>
</dbReference>
<dbReference type="PANTHER" id="PTHR42850">
    <property type="entry name" value="METALLOPHOSPHOESTERASE"/>
    <property type="match status" value="1"/>
</dbReference>
<dbReference type="Gene3D" id="3.60.21.10">
    <property type="match status" value="1"/>
</dbReference>
<dbReference type="InterPro" id="IPR029052">
    <property type="entry name" value="Metallo-depent_PP-like"/>
</dbReference>
<accession>A0ABV6S8C1</accession>
<evidence type="ECO:0000256" key="1">
    <source>
        <dbReference type="SAM" id="MobiDB-lite"/>
    </source>
</evidence>
<keyword evidence="4" id="KW-1185">Reference proteome</keyword>
<evidence type="ECO:0000313" key="4">
    <source>
        <dbReference type="Proteomes" id="UP001589858"/>
    </source>
</evidence>
<gene>
    <name evidence="3" type="ORF">ACFFF8_12860</name>
</gene>
<dbReference type="Proteomes" id="UP001589858">
    <property type="component" value="Unassembled WGS sequence"/>
</dbReference>
<dbReference type="InterPro" id="IPR004843">
    <property type="entry name" value="Calcineurin-like_PHP"/>
</dbReference>
<dbReference type="RefSeq" id="WP_267222431.1">
    <property type="nucleotide sequence ID" value="NZ_JAPCWC010000015.1"/>
</dbReference>
<dbReference type="CDD" id="cd00144">
    <property type="entry name" value="MPP_PPP_family"/>
    <property type="match status" value="1"/>
</dbReference>
<comment type="caution">
    <text evidence="3">The sequence shown here is derived from an EMBL/GenBank/DDBJ whole genome shotgun (WGS) entry which is preliminary data.</text>
</comment>
<evidence type="ECO:0000259" key="2">
    <source>
        <dbReference type="Pfam" id="PF00149"/>
    </source>
</evidence>
<feature type="region of interest" description="Disordered" evidence="1">
    <location>
        <begin position="1"/>
        <end position="38"/>
    </location>
</feature>
<organism evidence="3 4">
    <name type="scientific">Novosphingobium clariflavum</name>
    <dbReference type="NCBI Taxonomy" id="2029884"/>
    <lineage>
        <taxon>Bacteria</taxon>
        <taxon>Pseudomonadati</taxon>
        <taxon>Pseudomonadota</taxon>
        <taxon>Alphaproteobacteria</taxon>
        <taxon>Sphingomonadales</taxon>
        <taxon>Sphingomonadaceae</taxon>
        <taxon>Novosphingobium</taxon>
    </lineage>
</organism>
<name>A0ABV6S8C1_9SPHN</name>
<dbReference type="EMBL" id="JBHLTM010000050">
    <property type="protein sequence ID" value="MFC0685490.1"/>
    <property type="molecule type" value="Genomic_DNA"/>
</dbReference>
<dbReference type="PANTHER" id="PTHR42850:SF4">
    <property type="entry name" value="ZINC-DEPENDENT ENDOPOLYPHOSPHATASE"/>
    <property type="match status" value="1"/>
</dbReference>
<evidence type="ECO:0000313" key="3">
    <source>
        <dbReference type="EMBL" id="MFC0685490.1"/>
    </source>
</evidence>
<dbReference type="EC" id="3.1.-.-" evidence="3"/>
<dbReference type="Pfam" id="PF00149">
    <property type="entry name" value="Metallophos"/>
    <property type="match status" value="1"/>
</dbReference>
<keyword evidence="3" id="KW-0378">Hydrolase</keyword>